<organism evidence="2 4">
    <name type="scientific">Amycolatopsis azurea DSM 43854</name>
    <dbReference type="NCBI Taxonomy" id="1238180"/>
    <lineage>
        <taxon>Bacteria</taxon>
        <taxon>Bacillati</taxon>
        <taxon>Actinomycetota</taxon>
        <taxon>Actinomycetes</taxon>
        <taxon>Pseudonocardiales</taxon>
        <taxon>Pseudonocardiaceae</taxon>
        <taxon>Amycolatopsis</taxon>
    </lineage>
</organism>
<evidence type="ECO:0000313" key="4">
    <source>
        <dbReference type="Proteomes" id="UP000014137"/>
    </source>
</evidence>
<reference evidence="2 4" key="1">
    <citation type="submission" date="2012-10" db="EMBL/GenBank/DDBJ databases">
        <title>Genome assembly of Amycolatopsis azurea DSM 43854.</title>
        <authorList>
            <person name="Khatri I."/>
            <person name="Kaur I."/>
            <person name="Subramanian S."/>
            <person name="Mayilraj S."/>
        </authorList>
    </citation>
    <scope>NUCLEOTIDE SEQUENCE [LARGE SCALE GENOMIC DNA]</scope>
    <source>
        <strain evidence="2 4">DSM 43854</strain>
    </source>
</reference>
<keyword evidence="5" id="KW-1185">Reference proteome</keyword>
<sequence>MPMLVAVTGLVGATGLAAAPASAEQKCNFPGNSTVCFSIDRISNGNFAVHVGIDVHIGLEEAQEYIDDFGDPFVVWIRGDDDGKLVEFLFTVPLTKLGASAGFGLSGDFDAVVPGVRLDEDKGGRDEVRATVALIDTDTNSTRATYVSNRIDGNWP</sequence>
<feature type="chain" id="PRO_5004022585" evidence="1">
    <location>
        <begin position="24"/>
        <end position="156"/>
    </location>
</feature>
<feature type="signal peptide" evidence="1">
    <location>
        <begin position="1"/>
        <end position="23"/>
    </location>
</feature>
<dbReference type="AlphaFoldDB" id="M2NKM5"/>
<evidence type="ECO:0000313" key="5">
    <source>
        <dbReference type="Proteomes" id="UP000188551"/>
    </source>
</evidence>
<evidence type="ECO:0000313" key="2">
    <source>
        <dbReference type="EMBL" id="EMD22709.1"/>
    </source>
</evidence>
<keyword evidence="1" id="KW-0732">Signal</keyword>
<evidence type="ECO:0000256" key="1">
    <source>
        <dbReference type="SAM" id="SignalP"/>
    </source>
</evidence>
<comment type="caution">
    <text evidence="2">The sequence shown here is derived from an EMBL/GenBank/DDBJ whole genome shotgun (WGS) entry which is preliminary data.</text>
</comment>
<evidence type="ECO:0000313" key="3">
    <source>
        <dbReference type="EMBL" id="OOC00875.1"/>
    </source>
</evidence>
<dbReference type="EMBL" id="MUXN01000036">
    <property type="protein sequence ID" value="OOC00875.1"/>
    <property type="molecule type" value="Genomic_DNA"/>
</dbReference>
<accession>M2NKM5</accession>
<name>M2NKM5_9PSEU</name>
<dbReference type="EMBL" id="ANMG01000089">
    <property type="protein sequence ID" value="EMD22709.1"/>
    <property type="molecule type" value="Genomic_DNA"/>
</dbReference>
<reference evidence="3 5" key="2">
    <citation type="submission" date="2017-02" db="EMBL/GenBank/DDBJ databases">
        <title>Amycolatopsis azurea DSM 43854 draft genome.</title>
        <authorList>
            <person name="Mayilraj S."/>
        </authorList>
    </citation>
    <scope>NUCLEOTIDE SEQUENCE [LARGE SCALE GENOMIC DNA]</scope>
    <source>
        <strain evidence="3 5">DSM 43854</strain>
    </source>
</reference>
<gene>
    <name evidence="3" type="ORF">B0293_41085</name>
    <name evidence="2" type="ORF">C791_8033</name>
</gene>
<proteinExistence type="predicted"/>
<protein>
    <submittedName>
        <fullName evidence="2">Uncharacterized protein</fullName>
    </submittedName>
</protein>
<dbReference type="Proteomes" id="UP000014137">
    <property type="component" value="Unassembled WGS sequence"/>
</dbReference>
<dbReference type="PATRIC" id="fig|1238180.3.peg.7507"/>
<dbReference type="Proteomes" id="UP000188551">
    <property type="component" value="Unassembled WGS sequence"/>
</dbReference>